<keyword evidence="6" id="KW-1185">Reference proteome</keyword>
<dbReference type="InterPro" id="IPR050095">
    <property type="entry name" value="ECF_ABC_transporter_ATP-bd"/>
</dbReference>
<evidence type="ECO:0000313" key="6">
    <source>
        <dbReference type="Proteomes" id="UP000016540"/>
    </source>
</evidence>
<gene>
    <name evidence="5" type="ORF">MARLIPOL_12620</name>
</gene>
<dbReference type="SMART" id="SM00382">
    <property type="entry name" value="AAA"/>
    <property type="match status" value="1"/>
</dbReference>
<dbReference type="GO" id="GO:0043190">
    <property type="term" value="C:ATP-binding cassette (ABC) transporter complex"/>
    <property type="evidence" value="ECO:0007669"/>
    <property type="project" value="TreeGrafter"/>
</dbReference>
<protein>
    <submittedName>
        <fullName evidence="5">ABC transporter-like protein</fullName>
    </submittedName>
</protein>
<dbReference type="SUPFAM" id="SSF52540">
    <property type="entry name" value="P-loop containing nucleoside triphosphate hydrolases"/>
    <property type="match status" value="1"/>
</dbReference>
<keyword evidence="1" id="KW-0813">Transport</keyword>
<dbReference type="GO" id="GO:0042626">
    <property type="term" value="F:ATPase-coupled transmembrane transporter activity"/>
    <property type="evidence" value="ECO:0007669"/>
    <property type="project" value="TreeGrafter"/>
</dbReference>
<evidence type="ECO:0000313" key="5">
    <source>
        <dbReference type="EMBL" id="EON91779.1"/>
    </source>
</evidence>
<name>R8AZN6_9GAMM</name>
<organism evidence="5 6">
    <name type="scientific">Marinobacter lipolyticus SM19</name>
    <dbReference type="NCBI Taxonomy" id="1318628"/>
    <lineage>
        <taxon>Bacteria</taxon>
        <taxon>Pseudomonadati</taxon>
        <taxon>Pseudomonadota</taxon>
        <taxon>Gammaproteobacteria</taxon>
        <taxon>Pseudomonadales</taxon>
        <taxon>Marinobacteraceae</taxon>
        <taxon>Marinobacter</taxon>
    </lineage>
</organism>
<dbReference type="OrthoDB" id="9775490at2"/>
<keyword evidence="3" id="KW-0067">ATP-binding</keyword>
<feature type="domain" description="ABC transporter" evidence="4">
    <location>
        <begin position="2"/>
        <end position="241"/>
    </location>
</feature>
<evidence type="ECO:0000256" key="1">
    <source>
        <dbReference type="ARBA" id="ARBA00022448"/>
    </source>
</evidence>
<dbReference type="Pfam" id="PF00005">
    <property type="entry name" value="ABC_tran"/>
    <property type="match status" value="1"/>
</dbReference>
<dbReference type="InterPro" id="IPR027417">
    <property type="entry name" value="P-loop_NTPase"/>
</dbReference>
<evidence type="ECO:0000256" key="2">
    <source>
        <dbReference type="ARBA" id="ARBA00022741"/>
    </source>
</evidence>
<dbReference type="Proteomes" id="UP000016540">
    <property type="component" value="Unassembled WGS sequence"/>
</dbReference>
<dbReference type="PANTHER" id="PTHR43553:SF3">
    <property type="entry name" value="ABC TRANSPORTER ATP-BINDING PROTEIN MODF"/>
    <property type="match status" value="1"/>
</dbReference>
<dbReference type="PATRIC" id="fig|1318628.3.peg.2520"/>
<dbReference type="PROSITE" id="PS50893">
    <property type="entry name" value="ABC_TRANSPORTER_2"/>
    <property type="match status" value="1"/>
</dbReference>
<reference evidence="5 6" key="1">
    <citation type="journal article" date="2013" name="Genome Announc.">
        <title>Draft Genome Sequence of the Moderately Halophilic Bacterium Marinobacter lipolyticus Strain SM19.</title>
        <authorList>
            <person name="Papke R.T."/>
            <person name="de la Haba R.R."/>
            <person name="Infante-Dominguez C."/>
            <person name="Perez D."/>
            <person name="Sanchez-Porro C."/>
            <person name="Lapierre P."/>
            <person name="Ventosa A."/>
        </authorList>
    </citation>
    <scope>NUCLEOTIDE SEQUENCE [LARGE SCALE GENOMIC DNA]</scope>
    <source>
        <strain evidence="5 6">SM19</strain>
    </source>
</reference>
<keyword evidence="2" id="KW-0547">Nucleotide-binding</keyword>
<dbReference type="AlphaFoldDB" id="R8AZN6"/>
<dbReference type="RefSeq" id="WP_012138600.1">
    <property type="nucleotide sequence ID" value="NZ_KE007326.1"/>
</dbReference>
<dbReference type="STRING" id="1318628.MARLIPOL_12620"/>
<proteinExistence type="predicted"/>
<dbReference type="PANTHER" id="PTHR43553">
    <property type="entry name" value="HEAVY METAL TRANSPORTER"/>
    <property type="match status" value="1"/>
</dbReference>
<dbReference type="InterPro" id="IPR003439">
    <property type="entry name" value="ABC_transporter-like_ATP-bd"/>
</dbReference>
<dbReference type="eggNOG" id="COG1119">
    <property type="taxonomic scope" value="Bacteria"/>
</dbReference>
<dbReference type="Gene3D" id="3.40.50.300">
    <property type="entry name" value="P-loop containing nucleotide triphosphate hydrolases"/>
    <property type="match status" value="1"/>
</dbReference>
<evidence type="ECO:0000256" key="3">
    <source>
        <dbReference type="ARBA" id="ARBA00022840"/>
    </source>
</evidence>
<evidence type="ECO:0000259" key="4">
    <source>
        <dbReference type="PROSITE" id="PS50893"/>
    </source>
</evidence>
<dbReference type="InterPro" id="IPR003593">
    <property type="entry name" value="AAA+_ATPase"/>
</dbReference>
<dbReference type="HOGENOM" id="CLU_000604_1_11_6"/>
<comment type="caution">
    <text evidence="5">The sequence shown here is derived from an EMBL/GenBank/DDBJ whole genome shotgun (WGS) entry which is preliminary data.</text>
</comment>
<accession>R8AZN6</accession>
<dbReference type="EMBL" id="ASAD01000013">
    <property type="protein sequence ID" value="EON91779.1"/>
    <property type="molecule type" value="Genomic_DNA"/>
</dbReference>
<sequence>MIDIRRITAYQQATKAIQEVSLTIEDGERVAILGPNGSGKSTLLKVLSRDIYPVDTPDSYVRVFDEETVIWEFKSKIGIVSQDLQEDYTPYTTALDVVTSGFFGAIGAHDHLQPTSKHRQLAEEMLDRVGMTPLAQRMFQRLSTGQKRRLLIARAMVNHPKALILDEPSAGLDIGASTTLLNLLRQYCSGNHSMIIATHHIDEIIPEIERVVLLKEGRVVADGPKGAILTGPNLSDLYMTDLEVSERGGWYRCWQQ</sequence>
<dbReference type="GO" id="GO:0005524">
    <property type="term" value="F:ATP binding"/>
    <property type="evidence" value="ECO:0007669"/>
    <property type="project" value="UniProtKB-KW"/>
</dbReference>
<dbReference type="GO" id="GO:0016887">
    <property type="term" value="F:ATP hydrolysis activity"/>
    <property type="evidence" value="ECO:0007669"/>
    <property type="project" value="InterPro"/>
</dbReference>